<keyword evidence="3" id="KW-1185">Reference proteome</keyword>
<feature type="domain" description="N-acetyltransferase" evidence="1">
    <location>
        <begin position="26"/>
        <end position="159"/>
    </location>
</feature>
<dbReference type="Gene3D" id="3.40.630.30">
    <property type="match status" value="1"/>
</dbReference>
<accession>A0ABY7M846</accession>
<name>A0ABY7M846_9CHLR</name>
<dbReference type="Proteomes" id="UP001212803">
    <property type="component" value="Chromosome"/>
</dbReference>
<evidence type="ECO:0000259" key="1">
    <source>
        <dbReference type="PROSITE" id="PS51186"/>
    </source>
</evidence>
<dbReference type="RefSeq" id="WP_270057227.1">
    <property type="nucleotide sequence ID" value="NZ_CP115149.1"/>
</dbReference>
<dbReference type="SUPFAM" id="SSF55729">
    <property type="entry name" value="Acyl-CoA N-acyltransferases (Nat)"/>
    <property type="match status" value="1"/>
</dbReference>
<dbReference type="CDD" id="cd04301">
    <property type="entry name" value="NAT_SF"/>
    <property type="match status" value="1"/>
</dbReference>
<dbReference type="InterPro" id="IPR000182">
    <property type="entry name" value="GNAT_dom"/>
</dbReference>
<evidence type="ECO:0000313" key="3">
    <source>
        <dbReference type="Proteomes" id="UP001212803"/>
    </source>
</evidence>
<sequence length="159" mass="17010">MTDMLVRLYDLPPAEPLLQRLAAEGVVCRRPEAYERAAVLAFVRAHFPRWEDELTVSLSRSPATCYVAARDGAVLGFACYHATRPNFFGPTGVHEAERGRGIGTALLLCSLRAMAAEGYAYAVIGSVGPADFYARAVGAVPIPGSDPGIYGSRLRPPAS</sequence>
<dbReference type="InterPro" id="IPR016181">
    <property type="entry name" value="Acyl_CoA_acyltransferase"/>
</dbReference>
<reference evidence="2 3" key="1">
    <citation type="journal article" date="2023" name="ISME J.">
        <title>Thermophilic Dehalococcoidia with unusual traits shed light on an unexpected past.</title>
        <authorList>
            <person name="Palmer M."/>
            <person name="Covington J.K."/>
            <person name="Zhou E.M."/>
            <person name="Thomas S.C."/>
            <person name="Habib N."/>
            <person name="Seymour C.O."/>
            <person name="Lai D."/>
            <person name="Johnston J."/>
            <person name="Hashimi A."/>
            <person name="Jiao J.Y."/>
            <person name="Muok A.R."/>
            <person name="Liu L."/>
            <person name="Xian W.D."/>
            <person name="Zhi X.Y."/>
            <person name="Li M.M."/>
            <person name="Silva L.P."/>
            <person name="Bowen B.P."/>
            <person name="Louie K."/>
            <person name="Briegel A."/>
            <person name="Pett-Ridge J."/>
            <person name="Weber P.K."/>
            <person name="Tocheva E.I."/>
            <person name="Woyke T."/>
            <person name="Northen T.R."/>
            <person name="Mayali X."/>
            <person name="Li W.J."/>
            <person name="Hedlund B.P."/>
        </authorList>
    </citation>
    <scope>NUCLEOTIDE SEQUENCE [LARGE SCALE GENOMIC DNA]</scope>
    <source>
        <strain evidence="2 3">YIM 72310</strain>
    </source>
</reference>
<dbReference type="EMBL" id="CP115149">
    <property type="protein sequence ID" value="WBL36710.1"/>
    <property type="molecule type" value="Genomic_DNA"/>
</dbReference>
<organism evidence="2 3">
    <name type="scientific">Tepidiforma flava</name>
    <dbReference type="NCBI Taxonomy" id="3004094"/>
    <lineage>
        <taxon>Bacteria</taxon>
        <taxon>Bacillati</taxon>
        <taxon>Chloroflexota</taxon>
        <taxon>Tepidiformia</taxon>
        <taxon>Tepidiformales</taxon>
        <taxon>Tepidiformaceae</taxon>
        <taxon>Tepidiforma</taxon>
    </lineage>
</organism>
<dbReference type="Pfam" id="PF00583">
    <property type="entry name" value="Acetyltransf_1"/>
    <property type="match status" value="1"/>
</dbReference>
<dbReference type="PROSITE" id="PS51186">
    <property type="entry name" value="GNAT"/>
    <property type="match status" value="1"/>
</dbReference>
<proteinExistence type="predicted"/>
<evidence type="ECO:0000313" key="2">
    <source>
        <dbReference type="EMBL" id="WBL36710.1"/>
    </source>
</evidence>
<gene>
    <name evidence="2" type="ORF">O0235_03905</name>
</gene>
<protein>
    <submittedName>
        <fullName evidence="2">GNAT family N-acetyltransferase</fullName>
    </submittedName>
</protein>